<dbReference type="InParanoid" id="B9TC27"/>
<dbReference type="Proteomes" id="UP000008311">
    <property type="component" value="Unassembled WGS sequence"/>
</dbReference>
<protein>
    <submittedName>
        <fullName evidence="1">Uncharacterized protein</fullName>
    </submittedName>
</protein>
<reference evidence="2" key="1">
    <citation type="journal article" date="2010" name="Nat. Biotechnol.">
        <title>Draft genome sequence of the oilseed species Ricinus communis.</title>
        <authorList>
            <person name="Chan A.P."/>
            <person name="Crabtree J."/>
            <person name="Zhao Q."/>
            <person name="Lorenzi H."/>
            <person name="Orvis J."/>
            <person name="Puiu D."/>
            <person name="Melake-Berhan A."/>
            <person name="Jones K.M."/>
            <person name="Redman J."/>
            <person name="Chen G."/>
            <person name="Cahoon E.B."/>
            <person name="Gedil M."/>
            <person name="Stanke M."/>
            <person name="Haas B.J."/>
            <person name="Wortman J.R."/>
            <person name="Fraser-Liggett C.M."/>
            <person name="Ravel J."/>
            <person name="Rabinowicz P.D."/>
        </authorList>
    </citation>
    <scope>NUCLEOTIDE SEQUENCE [LARGE SCALE GENOMIC DNA]</scope>
    <source>
        <strain evidence="2">cv. Hale</strain>
    </source>
</reference>
<sequence length="62" mass="7125">MVLDETIQIPHYAVGWGSAPLLYSRVAPLLCEAGRSVFLWRNHTRKKIEKAFKKERESDGQP</sequence>
<evidence type="ECO:0000313" key="1">
    <source>
        <dbReference type="EMBL" id="EEF26585.1"/>
    </source>
</evidence>
<accession>B9TC27</accession>
<dbReference type="EMBL" id="EQ976949">
    <property type="protein sequence ID" value="EEF26585.1"/>
    <property type="molecule type" value="Genomic_DNA"/>
</dbReference>
<keyword evidence="2" id="KW-1185">Reference proteome</keyword>
<organism evidence="1 2">
    <name type="scientific">Ricinus communis</name>
    <name type="common">Castor bean</name>
    <dbReference type="NCBI Taxonomy" id="3988"/>
    <lineage>
        <taxon>Eukaryota</taxon>
        <taxon>Viridiplantae</taxon>
        <taxon>Streptophyta</taxon>
        <taxon>Embryophyta</taxon>
        <taxon>Tracheophyta</taxon>
        <taxon>Spermatophyta</taxon>
        <taxon>Magnoliopsida</taxon>
        <taxon>eudicotyledons</taxon>
        <taxon>Gunneridae</taxon>
        <taxon>Pentapetalae</taxon>
        <taxon>rosids</taxon>
        <taxon>fabids</taxon>
        <taxon>Malpighiales</taxon>
        <taxon>Euphorbiaceae</taxon>
        <taxon>Acalyphoideae</taxon>
        <taxon>Acalypheae</taxon>
        <taxon>Ricinus</taxon>
    </lineage>
</organism>
<proteinExistence type="predicted"/>
<evidence type="ECO:0000313" key="2">
    <source>
        <dbReference type="Proteomes" id="UP000008311"/>
    </source>
</evidence>
<gene>
    <name evidence="1" type="ORF">RCOM_2064120</name>
</gene>
<name>B9TC27_RICCO</name>
<dbReference type="AlphaFoldDB" id="B9TC27"/>